<dbReference type="VEuPathDB" id="FungiDB:yc1106_05922"/>
<feature type="region of interest" description="Disordered" evidence="1">
    <location>
        <begin position="1"/>
        <end position="21"/>
    </location>
</feature>
<reference evidence="2" key="1">
    <citation type="submission" date="2021-12" db="EMBL/GenBank/DDBJ databases">
        <title>Curvularia clavata genome.</title>
        <authorList>
            <person name="Cao Y."/>
        </authorList>
    </citation>
    <scope>NUCLEOTIDE SEQUENCE</scope>
    <source>
        <strain evidence="2">Yc1106</strain>
    </source>
</reference>
<evidence type="ECO:0000313" key="3">
    <source>
        <dbReference type="Proteomes" id="UP001056012"/>
    </source>
</evidence>
<feature type="compositionally biased region" description="Acidic residues" evidence="1">
    <location>
        <begin position="110"/>
        <end position="120"/>
    </location>
</feature>
<dbReference type="AlphaFoldDB" id="A0A9Q8ZEA4"/>
<dbReference type="Proteomes" id="UP001056012">
    <property type="component" value="Chromosome 4"/>
</dbReference>
<dbReference type="EMBL" id="CP089277">
    <property type="protein sequence ID" value="USP78648.1"/>
    <property type="molecule type" value="Genomic_DNA"/>
</dbReference>
<proteinExistence type="predicted"/>
<protein>
    <submittedName>
        <fullName evidence="2">Uncharacterized protein</fullName>
    </submittedName>
</protein>
<evidence type="ECO:0000313" key="2">
    <source>
        <dbReference type="EMBL" id="USP78648.1"/>
    </source>
</evidence>
<keyword evidence="3" id="KW-1185">Reference proteome</keyword>
<evidence type="ECO:0000256" key="1">
    <source>
        <dbReference type="SAM" id="MobiDB-lite"/>
    </source>
</evidence>
<sequence length="346" mass="39253">MPKAKLTTNSGARKTNSKKTVKVIAQRASRKNPSAPPLAPTIAAFKFPPDYPWDSHQDDIVVNSVEIPTQQLAGAQHYLHQLSLKKDYKKICTDFDEYRCLGSTKPGLSDIDDEEQDGIEQEQHTHSTRTNYSKAPNPPPSSTAYEYQIYTCTTTNPAIFLAITRIAQRNLPFINFRSALNHLPNLLPTKRLPKLQFGVLTENILHEECAGSDRPVTVLFFPHFYHDGRDAVGYYVPSAPARRSSVSGNRQTDVQDTKHMLFTPCTLNELKMYGLITFAYRDRTQEGVEIREETNGRELVQSVGVKGGRWIGADFVEEWEEFRKAFTMVAEVWQKRLDITGFKDLL</sequence>
<dbReference type="OrthoDB" id="3784214at2759"/>
<name>A0A9Q8ZEA4_CURCL</name>
<organism evidence="2 3">
    <name type="scientific">Curvularia clavata</name>
    <dbReference type="NCBI Taxonomy" id="95742"/>
    <lineage>
        <taxon>Eukaryota</taxon>
        <taxon>Fungi</taxon>
        <taxon>Dikarya</taxon>
        <taxon>Ascomycota</taxon>
        <taxon>Pezizomycotina</taxon>
        <taxon>Dothideomycetes</taxon>
        <taxon>Pleosporomycetidae</taxon>
        <taxon>Pleosporales</taxon>
        <taxon>Pleosporineae</taxon>
        <taxon>Pleosporaceae</taxon>
        <taxon>Curvularia</taxon>
    </lineage>
</organism>
<feature type="compositionally biased region" description="Polar residues" evidence="1">
    <location>
        <begin position="1"/>
        <end position="14"/>
    </location>
</feature>
<gene>
    <name evidence="2" type="ORF">yc1106_05922</name>
</gene>
<accession>A0A9Q8ZEA4</accession>
<feature type="region of interest" description="Disordered" evidence="1">
    <location>
        <begin position="106"/>
        <end position="140"/>
    </location>
</feature>